<dbReference type="Gene3D" id="1.10.1740.10">
    <property type="match status" value="1"/>
</dbReference>
<feature type="region of interest" description="Disordered" evidence="6">
    <location>
        <begin position="186"/>
        <end position="205"/>
    </location>
</feature>
<keyword evidence="2" id="KW-0805">Transcription regulation</keyword>
<keyword evidence="4" id="KW-0238">DNA-binding</keyword>
<organism evidence="9 10">
    <name type="scientific">Novosphingobium album</name>
    <name type="common">ex Liu et al. 2023</name>
    <dbReference type="NCBI Taxonomy" id="3031130"/>
    <lineage>
        <taxon>Bacteria</taxon>
        <taxon>Pseudomonadati</taxon>
        <taxon>Pseudomonadota</taxon>
        <taxon>Alphaproteobacteria</taxon>
        <taxon>Sphingomonadales</taxon>
        <taxon>Sphingomonadaceae</taxon>
        <taxon>Novosphingobium</taxon>
    </lineage>
</organism>
<feature type="compositionally biased region" description="Basic and acidic residues" evidence="6">
    <location>
        <begin position="192"/>
        <end position="205"/>
    </location>
</feature>
<dbReference type="InterPro" id="IPR013249">
    <property type="entry name" value="RNA_pol_sigma70_r4_t2"/>
</dbReference>
<evidence type="ECO:0000259" key="7">
    <source>
        <dbReference type="Pfam" id="PF04542"/>
    </source>
</evidence>
<dbReference type="InterPro" id="IPR039425">
    <property type="entry name" value="RNA_pol_sigma-70-like"/>
</dbReference>
<dbReference type="SUPFAM" id="SSF88659">
    <property type="entry name" value="Sigma3 and sigma4 domains of RNA polymerase sigma factors"/>
    <property type="match status" value="1"/>
</dbReference>
<dbReference type="InterPro" id="IPR014284">
    <property type="entry name" value="RNA_pol_sigma-70_dom"/>
</dbReference>
<keyword evidence="3" id="KW-0731">Sigma factor</keyword>
<keyword evidence="10" id="KW-1185">Reference proteome</keyword>
<dbReference type="NCBIfam" id="TIGR02937">
    <property type="entry name" value="sigma70-ECF"/>
    <property type="match status" value="1"/>
</dbReference>
<feature type="domain" description="RNA polymerase sigma factor 70 region 4 type 2" evidence="8">
    <location>
        <begin position="122"/>
        <end position="173"/>
    </location>
</feature>
<evidence type="ECO:0000256" key="6">
    <source>
        <dbReference type="SAM" id="MobiDB-lite"/>
    </source>
</evidence>
<dbReference type="Pfam" id="PF04542">
    <property type="entry name" value="Sigma70_r2"/>
    <property type="match status" value="1"/>
</dbReference>
<evidence type="ECO:0000256" key="2">
    <source>
        <dbReference type="ARBA" id="ARBA00023015"/>
    </source>
</evidence>
<dbReference type="InterPro" id="IPR013324">
    <property type="entry name" value="RNA_pol_sigma_r3/r4-like"/>
</dbReference>
<evidence type="ECO:0000256" key="5">
    <source>
        <dbReference type="ARBA" id="ARBA00023163"/>
    </source>
</evidence>
<dbReference type="EMBL" id="JARESE010000070">
    <property type="protein sequence ID" value="MDE8653921.1"/>
    <property type="molecule type" value="Genomic_DNA"/>
</dbReference>
<dbReference type="Pfam" id="PF08281">
    <property type="entry name" value="Sigma70_r4_2"/>
    <property type="match status" value="1"/>
</dbReference>
<name>A0ABT5WVL7_9SPHN</name>
<evidence type="ECO:0000313" key="10">
    <source>
        <dbReference type="Proteomes" id="UP001216253"/>
    </source>
</evidence>
<accession>A0ABT5WVL7</accession>
<evidence type="ECO:0000313" key="9">
    <source>
        <dbReference type="EMBL" id="MDE8653921.1"/>
    </source>
</evidence>
<dbReference type="Proteomes" id="UP001216253">
    <property type="component" value="Unassembled WGS sequence"/>
</dbReference>
<evidence type="ECO:0000256" key="4">
    <source>
        <dbReference type="ARBA" id="ARBA00023125"/>
    </source>
</evidence>
<proteinExistence type="inferred from homology"/>
<dbReference type="Gene3D" id="1.10.10.10">
    <property type="entry name" value="Winged helix-like DNA-binding domain superfamily/Winged helix DNA-binding domain"/>
    <property type="match status" value="1"/>
</dbReference>
<dbReference type="PANTHER" id="PTHR43133">
    <property type="entry name" value="RNA POLYMERASE ECF-TYPE SIGMA FACTO"/>
    <property type="match status" value="1"/>
</dbReference>
<evidence type="ECO:0000259" key="8">
    <source>
        <dbReference type="Pfam" id="PF08281"/>
    </source>
</evidence>
<reference evidence="9 10" key="1">
    <citation type="submission" date="2023-03" db="EMBL/GenBank/DDBJ databases">
        <title>NovoSphingobium album sp. nov. isolated from polycyclic aromatic hydrocarbons- and heavy-metal polluted soil.</title>
        <authorList>
            <person name="Liu Z."/>
            <person name="Wang K."/>
        </authorList>
    </citation>
    <scope>NUCLEOTIDE SEQUENCE [LARGE SCALE GENOMIC DNA]</scope>
    <source>
        <strain evidence="9 10">H3SJ31-1</strain>
    </source>
</reference>
<dbReference type="SUPFAM" id="SSF88946">
    <property type="entry name" value="Sigma2 domain of RNA polymerase sigma factors"/>
    <property type="match status" value="1"/>
</dbReference>
<dbReference type="InterPro" id="IPR007627">
    <property type="entry name" value="RNA_pol_sigma70_r2"/>
</dbReference>
<comment type="caution">
    <text evidence="9">The sequence shown here is derived from an EMBL/GenBank/DDBJ whole genome shotgun (WGS) entry which is preliminary data.</text>
</comment>
<sequence>MEPKDEHRESAGLALLFERHRAELLRFLVARCGARDEAEDLVQELWIKATTQQTGPIANGRAYLFRMANNLVLDQARGRQRAMRRDRGWLEAEGGGALAPEERPDPAEPADEALARKQEAALLERAIADLPEGAQRALRLYRLEGHGQADIARIMGISRSGVEKHLALAMKKLRDSLADCGWFAATASQGQGEKRGGDPRMEQGT</sequence>
<feature type="domain" description="RNA polymerase sigma-70 region 2" evidence="7">
    <location>
        <begin position="16"/>
        <end position="81"/>
    </location>
</feature>
<comment type="similarity">
    <text evidence="1">Belongs to the sigma-70 factor family. ECF subfamily.</text>
</comment>
<feature type="region of interest" description="Disordered" evidence="6">
    <location>
        <begin position="90"/>
        <end position="109"/>
    </location>
</feature>
<dbReference type="InterPro" id="IPR013325">
    <property type="entry name" value="RNA_pol_sigma_r2"/>
</dbReference>
<protein>
    <submittedName>
        <fullName evidence="9">RNA polymerase sigma factor</fullName>
    </submittedName>
</protein>
<dbReference type="InterPro" id="IPR036388">
    <property type="entry name" value="WH-like_DNA-bd_sf"/>
</dbReference>
<evidence type="ECO:0000256" key="3">
    <source>
        <dbReference type="ARBA" id="ARBA00023082"/>
    </source>
</evidence>
<dbReference type="CDD" id="cd06171">
    <property type="entry name" value="Sigma70_r4"/>
    <property type="match status" value="1"/>
</dbReference>
<evidence type="ECO:0000256" key="1">
    <source>
        <dbReference type="ARBA" id="ARBA00010641"/>
    </source>
</evidence>
<keyword evidence="5" id="KW-0804">Transcription</keyword>
<dbReference type="RefSeq" id="WP_275230042.1">
    <property type="nucleotide sequence ID" value="NZ_JARESE010000070.1"/>
</dbReference>
<gene>
    <name evidence="9" type="ORF">PYV00_19710</name>
</gene>
<dbReference type="PANTHER" id="PTHR43133:SF8">
    <property type="entry name" value="RNA POLYMERASE SIGMA FACTOR HI_1459-RELATED"/>
    <property type="match status" value="1"/>
</dbReference>